<comment type="catalytic activity">
    <reaction evidence="18">
        <text>dihydroxyacetone phosphate + an acyl-CoA = a 1-acylglycerone 3-phosphate + CoA</text>
        <dbReference type="Rhea" id="RHEA:17657"/>
        <dbReference type="ChEBI" id="CHEBI:57287"/>
        <dbReference type="ChEBI" id="CHEBI:57534"/>
        <dbReference type="ChEBI" id="CHEBI:57642"/>
        <dbReference type="ChEBI" id="CHEBI:58342"/>
        <dbReference type="EC" id="2.3.1.42"/>
    </reaction>
    <physiologicalReaction direction="left-to-right" evidence="18">
        <dbReference type="Rhea" id="RHEA:17658"/>
    </physiologicalReaction>
</comment>
<keyword evidence="5" id="KW-0007">Acetylation</keyword>
<dbReference type="GO" id="GO:0031966">
    <property type="term" value="C:mitochondrial membrane"/>
    <property type="evidence" value="ECO:0007669"/>
    <property type="project" value="TreeGrafter"/>
</dbReference>
<evidence type="ECO:0000256" key="5">
    <source>
        <dbReference type="ARBA" id="ARBA00022990"/>
    </source>
</evidence>
<comment type="caution">
    <text evidence="20">The sequence shown here is derived from an EMBL/GenBank/DDBJ whole genome shotgun (WGS) entry which is preliminary data.</text>
</comment>
<feature type="domain" description="Phospholipid/glycerol acyltransferase" evidence="19">
    <location>
        <begin position="132"/>
        <end position="278"/>
    </location>
</feature>
<proteinExistence type="inferred from homology"/>
<dbReference type="SUPFAM" id="SSF69593">
    <property type="entry name" value="Glycerol-3-phosphate (1)-acyltransferase"/>
    <property type="match status" value="1"/>
</dbReference>
<comment type="function">
    <text evidence="12">Dihydroxyacetonephosphate acyltransferase catalyzing the first step in the biosynthesis of plasmalogens, a subset of phospholipids that differ from other glycerolipids by having an alkyl chain attached through a vinyl ether linkage at the sn-1 position of the glycerol backbone, and which unique physical properties have an impact on various aspects of cell signaling and membrane biology.</text>
</comment>
<dbReference type="GO" id="GO:0006631">
    <property type="term" value="P:fatty acid metabolic process"/>
    <property type="evidence" value="ECO:0007669"/>
    <property type="project" value="TreeGrafter"/>
</dbReference>
<evidence type="ECO:0000256" key="17">
    <source>
        <dbReference type="ARBA" id="ARBA00044290"/>
    </source>
</evidence>
<evidence type="ECO:0000256" key="13">
    <source>
        <dbReference type="ARBA" id="ARBA00043943"/>
    </source>
</evidence>
<keyword evidence="7" id="KW-0576">Peroxisome</keyword>
<dbReference type="InterPro" id="IPR041728">
    <property type="entry name" value="GPAT/DHAPAT_LPLAT"/>
</dbReference>
<dbReference type="InterPro" id="IPR045520">
    <property type="entry name" value="GPAT/DHAPAT_C"/>
</dbReference>
<evidence type="ECO:0000256" key="16">
    <source>
        <dbReference type="ARBA" id="ARBA00044178"/>
    </source>
</evidence>
<evidence type="ECO:0000256" key="8">
    <source>
        <dbReference type="ARBA" id="ARBA00023315"/>
    </source>
</evidence>
<evidence type="ECO:0000256" key="9">
    <source>
        <dbReference type="ARBA" id="ARBA00025707"/>
    </source>
</evidence>
<dbReference type="InterPro" id="IPR028353">
    <property type="entry name" value="DHAPAT"/>
</dbReference>
<keyword evidence="3" id="KW-0597">Phosphoprotein</keyword>
<dbReference type="GO" id="GO:0019432">
    <property type="term" value="P:triglyceride biosynthetic process"/>
    <property type="evidence" value="ECO:0007669"/>
    <property type="project" value="TreeGrafter"/>
</dbReference>
<dbReference type="GO" id="GO:0008654">
    <property type="term" value="P:phospholipid biosynthetic process"/>
    <property type="evidence" value="ECO:0007669"/>
    <property type="project" value="TreeGrafter"/>
</dbReference>
<organism evidence="20 21">
    <name type="scientific">Chauna torquata</name>
    <name type="common">Southern screamer</name>
    <dbReference type="NCBI Taxonomy" id="30388"/>
    <lineage>
        <taxon>Eukaryota</taxon>
        <taxon>Metazoa</taxon>
        <taxon>Chordata</taxon>
        <taxon>Craniata</taxon>
        <taxon>Vertebrata</taxon>
        <taxon>Euteleostomi</taxon>
        <taxon>Archelosauria</taxon>
        <taxon>Archosauria</taxon>
        <taxon>Dinosauria</taxon>
        <taxon>Saurischia</taxon>
        <taxon>Theropoda</taxon>
        <taxon>Coelurosauria</taxon>
        <taxon>Aves</taxon>
        <taxon>Neognathae</taxon>
        <taxon>Galloanserae</taxon>
        <taxon>Anseriformes</taxon>
        <taxon>Anhimidae</taxon>
        <taxon>Chauna</taxon>
    </lineage>
</organism>
<evidence type="ECO:0000259" key="19">
    <source>
        <dbReference type="SMART" id="SM00563"/>
    </source>
</evidence>
<dbReference type="Pfam" id="PF19277">
    <property type="entry name" value="GPAT_C"/>
    <property type="match status" value="1"/>
</dbReference>
<evidence type="ECO:0000256" key="12">
    <source>
        <dbReference type="ARBA" id="ARBA00043888"/>
    </source>
</evidence>
<evidence type="ECO:0000256" key="15">
    <source>
        <dbReference type="ARBA" id="ARBA00044061"/>
    </source>
</evidence>
<sequence>KELMSKKRDEFEDILEERRLSSDLRYAMKCYTPVIYKGLSPCKPNAIKNAVLQSEQVQYVIKQLAKEMGESPDIIQEEATEILDEMGHSMQLGTVRFFAFTLSKIFKQLFQRVCVNEEGMQRLQHAIQEHPVVLLPSHRSYIDFLMLSYLLYTYDLALPVIAAGIGKYVLLTIFSGFRESVANFLGMKIVGELLRRAGAFFMRRSFGGNRLYWAVFAEYVKTMLRNGYAPIEFFLEGTRSRTAKTLTPKFGLLSIVMEPFFKREVFDTYLVPISISYERILEESLYAYELLGVPKPKESTSGLLKARRILSDNFGTIHIYVGQPVSLRTLASGRISLCPYNLVPRHLPQKPSEDIQEFVSEVAYKMELLQIENMVLSPWVLVAAVLLQNLPAMDFELLIEKTLWLKGLTQTFGGFIEWPDNLCAKKAVMSGLTLHSNIARLVNGHVVLNDKGVEDGAVGEVVFKRALAILMCGTYRNQLLNVFVRPSLVALALQMTHSFRKEEVYSCFSFLRDVFSDEFIFFPGISLKDFEEGCFLLTKCDAIQTTQQEIYPTDKGSVIVSFLSAMFRPFVEGYQLIFRYLSKETKEAFTEKQFVPGVRNFVFQLLEKGLYSCHAIRFYLLLDSDKTSNCVSAFFVGNTQCYEALSSDMQKNALAALVQLGAVKKKKM</sequence>
<evidence type="ECO:0000313" key="20">
    <source>
        <dbReference type="EMBL" id="NXK48566.1"/>
    </source>
</evidence>
<dbReference type="PIRSF" id="PIRSF500063">
    <property type="entry name" value="DHAPAT"/>
    <property type="match status" value="1"/>
</dbReference>
<evidence type="ECO:0000313" key="21">
    <source>
        <dbReference type="Proteomes" id="UP000537522"/>
    </source>
</evidence>
<dbReference type="InterPro" id="IPR002123">
    <property type="entry name" value="Plipid/glycerol_acylTrfase"/>
</dbReference>
<evidence type="ECO:0000256" key="4">
    <source>
        <dbReference type="ARBA" id="ARBA00022679"/>
    </source>
</evidence>
<dbReference type="EC" id="2.3.1.42" evidence="15"/>
<dbReference type="InterPro" id="IPR022284">
    <property type="entry name" value="GPAT/DHAPAT"/>
</dbReference>
<dbReference type="Proteomes" id="UP000537522">
    <property type="component" value="Unassembled WGS sequence"/>
</dbReference>
<dbReference type="PANTHER" id="PTHR12563:SF17">
    <property type="entry name" value="DIHYDROXYACETONE PHOSPHATE ACYLTRANSFERASE"/>
    <property type="match status" value="1"/>
</dbReference>
<reference evidence="20 21" key="1">
    <citation type="submission" date="2019-09" db="EMBL/GenBank/DDBJ databases">
        <title>Bird 10,000 Genomes (B10K) Project - Family phase.</title>
        <authorList>
            <person name="Zhang G."/>
        </authorList>
    </citation>
    <scope>NUCLEOTIDE SEQUENCE [LARGE SCALE GENOMIC DNA]</scope>
    <source>
        <strain evidence="20">B10K-DU-011-36</strain>
        <tissue evidence="20">Muscle</tissue>
    </source>
</reference>
<keyword evidence="8 20" id="KW-0012">Acyltransferase</keyword>
<keyword evidence="6" id="KW-0472">Membrane</keyword>
<comment type="pathway">
    <text evidence="1">Lipid metabolism.</text>
</comment>
<evidence type="ECO:0000256" key="14">
    <source>
        <dbReference type="ARBA" id="ARBA00044003"/>
    </source>
</evidence>
<protein>
    <recommendedName>
        <fullName evidence="16">Dihydroxyacetone phosphate acyltransferase</fullName>
        <ecNumber evidence="15">2.3.1.42</ecNumber>
    </recommendedName>
    <alternativeName>
        <fullName evidence="17">Glycerone-phosphate O-acyltransferase</fullName>
    </alternativeName>
</protein>
<evidence type="ECO:0000256" key="18">
    <source>
        <dbReference type="ARBA" id="ARBA00049095"/>
    </source>
</evidence>
<comment type="subunit">
    <text evidence="14">Part of a heterotrimeric complex composed of GNPAT, AGPS and a modified form of GNPAT.</text>
</comment>
<dbReference type="EMBL" id="VXAL01007184">
    <property type="protein sequence ID" value="NXK48566.1"/>
    <property type="molecule type" value="Genomic_DNA"/>
</dbReference>
<comment type="similarity">
    <text evidence="2">Belongs to the GPAT/DAPAT family.</text>
</comment>
<evidence type="ECO:0000256" key="7">
    <source>
        <dbReference type="ARBA" id="ARBA00023140"/>
    </source>
</evidence>
<dbReference type="Pfam" id="PF01553">
    <property type="entry name" value="Acyltransferase"/>
    <property type="match status" value="1"/>
</dbReference>
<dbReference type="GO" id="GO:0004366">
    <property type="term" value="F:glycerol-3-phosphate O-acyltransferase activity"/>
    <property type="evidence" value="ECO:0007669"/>
    <property type="project" value="TreeGrafter"/>
</dbReference>
<dbReference type="GO" id="GO:0016287">
    <property type="term" value="F:glycerone-phosphate O-acyltransferase activity"/>
    <property type="evidence" value="ECO:0007669"/>
    <property type="project" value="UniProtKB-EC"/>
</dbReference>
<gene>
    <name evidence="20" type="primary">Gnpat</name>
    <name evidence="20" type="ORF">CHATOR_R06311</name>
</gene>
<dbReference type="CDD" id="cd07993">
    <property type="entry name" value="LPLAT_DHAPAT-like"/>
    <property type="match status" value="1"/>
</dbReference>
<comment type="catalytic activity">
    <reaction evidence="11">
        <text>dihydroxyacetone phosphate + hexadecanoyl-CoA = 1-hexadecanoylglycerone 3-phosphate + CoA</text>
        <dbReference type="Rhea" id="RHEA:40715"/>
        <dbReference type="ChEBI" id="CHEBI:57287"/>
        <dbReference type="ChEBI" id="CHEBI:57379"/>
        <dbReference type="ChEBI" id="CHEBI:57642"/>
        <dbReference type="ChEBI" id="CHEBI:58303"/>
    </reaction>
    <physiologicalReaction direction="left-to-right" evidence="11">
        <dbReference type="Rhea" id="RHEA:40716"/>
    </physiologicalReaction>
</comment>
<keyword evidence="4 20" id="KW-0808">Transferase</keyword>
<keyword evidence="21" id="KW-1185">Reference proteome</keyword>
<accession>A0A7L0JVE6</accession>
<feature type="non-terminal residue" evidence="20">
    <location>
        <position position="1"/>
    </location>
</feature>
<dbReference type="SMART" id="SM00563">
    <property type="entry name" value="PlsC"/>
    <property type="match status" value="1"/>
</dbReference>
<evidence type="ECO:0000256" key="3">
    <source>
        <dbReference type="ARBA" id="ARBA00022553"/>
    </source>
</evidence>
<feature type="non-terminal residue" evidence="20">
    <location>
        <position position="668"/>
    </location>
</feature>
<comment type="subcellular location">
    <subcellularLocation>
        <location evidence="13">Peroxisome membrane</location>
        <topology evidence="13">Peripheral membrane protein</topology>
        <orientation evidence="13">Matrix side</orientation>
    </subcellularLocation>
</comment>
<evidence type="ECO:0000256" key="6">
    <source>
        <dbReference type="ARBA" id="ARBA00023136"/>
    </source>
</evidence>
<dbReference type="AlphaFoldDB" id="A0A7L0JVE6"/>
<dbReference type="GO" id="GO:0008611">
    <property type="term" value="P:ether lipid biosynthetic process"/>
    <property type="evidence" value="ECO:0007669"/>
    <property type="project" value="InterPro"/>
</dbReference>
<evidence type="ECO:0000256" key="11">
    <source>
        <dbReference type="ARBA" id="ARBA00043732"/>
    </source>
</evidence>
<dbReference type="GO" id="GO:0005778">
    <property type="term" value="C:peroxisomal membrane"/>
    <property type="evidence" value="ECO:0007669"/>
    <property type="project" value="UniProtKB-SubCell"/>
</dbReference>
<evidence type="ECO:0000256" key="2">
    <source>
        <dbReference type="ARBA" id="ARBA00007937"/>
    </source>
</evidence>
<name>A0A7L0JVE6_CHATO</name>
<comment type="pathway">
    <text evidence="9">Phospholipid metabolism.</text>
</comment>
<comment type="pathway">
    <text evidence="10">Membrane lipid metabolism; glycerophospholipid metabolism.</text>
</comment>
<dbReference type="PANTHER" id="PTHR12563">
    <property type="entry name" value="GLYCEROL-3-PHOSPHATE ACYLTRANSFERASE"/>
    <property type="match status" value="1"/>
</dbReference>
<dbReference type="PIRSF" id="PIRSF000437">
    <property type="entry name" value="GPAT_DHAPAT"/>
    <property type="match status" value="1"/>
</dbReference>
<evidence type="ECO:0000256" key="1">
    <source>
        <dbReference type="ARBA" id="ARBA00005189"/>
    </source>
</evidence>
<evidence type="ECO:0000256" key="10">
    <source>
        <dbReference type="ARBA" id="ARBA00037925"/>
    </source>
</evidence>